<dbReference type="GO" id="GO:0006508">
    <property type="term" value="P:proteolysis"/>
    <property type="evidence" value="ECO:0007669"/>
    <property type="project" value="InterPro"/>
</dbReference>
<evidence type="ECO:0000256" key="1">
    <source>
        <dbReference type="ARBA" id="ARBA00023157"/>
    </source>
</evidence>
<evidence type="ECO:0000313" key="5">
    <source>
        <dbReference type="Proteomes" id="UP000000305"/>
    </source>
</evidence>
<dbReference type="PhylomeDB" id="E9GGI8"/>
<dbReference type="Gene3D" id="2.40.10.10">
    <property type="entry name" value="Trypsin-like serine proteases"/>
    <property type="match status" value="1"/>
</dbReference>
<dbReference type="CDD" id="cd00190">
    <property type="entry name" value="Tryp_SPc"/>
    <property type="match status" value="1"/>
</dbReference>
<evidence type="ECO:0000256" key="2">
    <source>
        <dbReference type="SAM" id="SignalP"/>
    </source>
</evidence>
<dbReference type="HOGENOM" id="CLU_006842_7_0_1"/>
<dbReference type="InterPro" id="IPR001254">
    <property type="entry name" value="Trypsin_dom"/>
</dbReference>
<evidence type="ECO:0000313" key="4">
    <source>
        <dbReference type="EMBL" id="EFX81486.1"/>
    </source>
</evidence>
<dbReference type="Pfam" id="PF00089">
    <property type="entry name" value="Trypsin"/>
    <property type="match status" value="1"/>
</dbReference>
<dbReference type="EMBL" id="GL732543">
    <property type="protein sequence ID" value="EFX81486.1"/>
    <property type="molecule type" value="Genomic_DNA"/>
</dbReference>
<sequence length="265" mass="29054">MLHSLVLSTICVTFVSGVPYGGLERIMGGTRVNHTQQFPYVVSISRLDQHICNGVIYNDRWVITTAKCVHGENQSEFKVVIGALSLIIPDPGEQIITVTDFVVFNQFDPVSMKHDIALVRLSRLILLGPTAQPIRYSEIDELATPWDAYIVGWGATFEGGIPTTRLRWGPIDDLAADCGVYDIDEFQQNSIICAGSTEGTVSPCQYDEGGPLTQRTDSSGIQEEIVVGIMSRNNGCADPSVPTIYTRLGSYSTWLLLTAGPQPWE</sequence>
<keyword evidence="2" id="KW-0732">Signal</keyword>
<dbReference type="FunFam" id="2.40.10.10:FF:000068">
    <property type="entry name" value="transmembrane protease serine 2"/>
    <property type="match status" value="1"/>
</dbReference>
<dbReference type="OrthoDB" id="6411962at2759"/>
<dbReference type="InParanoid" id="E9GGI8"/>
<dbReference type="AlphaFoldDB" id="E9GGI8"/>
<dbReference type="InterPro" id="IPR009003">
    <property type="entry name" value="Peptidase_S1_PA"/>
</dbReference>
<organism evidence="4 5">
    <name type="scientific">Daphnia pulex</name>
    <name type="common">Water flea</name>
    <dbReference type="NCBI Taxonomy" id="6669"/>
    <lineage>
        <taxon>Eukaryota</taxon>
        <taxon>Metazoa</taxon>
        <taxon>Ecdysozoa</taxon>
        <taxon>Arthropoda</taxon>
        <taxon>Crustacea</taxon>
        <taxon>Branchiopoda</taxon>
        <taxon>Diplostraca</taxon>
        <taxon>Cladocera</taxon>
        <taxon>Anomopoda</taxon>
        <taxon>Daphniidae</taxon>
        <taxon>Daphnia</taxon>
    </lineage>
</organism>
<feature type="chain" id="PRO_5003237008" description="Peptidase S1 domain-containing protein" evidence="2">
    <location>
        <begin position="18"/>
        <end position="265"/>
    </location>
</feature>
<dbReference type="eggNOG" id="KOG3627">
    <property type="taxonomic scope" value="Eukaryota"/>
</dbReference>
<dbReference type="KEGG" id="dpx:DAPPUDRAFT_102473"/>
<dbReference type="PANTHER" id="PTHR24258">
    <property type="entry name" value="SERINE PROTEASE-RELATED"/>
    <property type="match status" value="1"/>
</dbReference>
<evidence type="ECO:0000259" key="3">
    <source>
        <dbReference type="PROSITE" id="PS50240"/>
    </source>
</evidence>
<dbReference type="PRINTS" id="PR00722">
    <property type="entry name" value="CHYMOTRYPSIN"/>
</dbReference>
<dbReference type="SUPFAM" id="SSF50494">
    <property type="entry name" value="Trypsin-like serine proteases"/>
    <property type="match status" value="1"/>
</dbReference>
<dbReference type="PANTHER" id="PTHR24258:SF140">
    <property type="entry name" value="BCDNA.GH08420-RELATED"/>
    <property type="match status" value="1"/>
</dbReference>
<dbReference type="STRING" id="6669.E9GGI8"/>
<feature type="signal peptide" evidence="2">
    <location>
        <begin position="1"/>
        <end position="17"/>
    </location>
</feature>
<gene>
    <name evidence="4" type="ORF">DAPPUDRAFT_102473</name>
</gene>
<name>E9GGI8_DAPPU</name>
<dbReference type="PROSITE" id="PS50240">
    <property type="entry name" value="TRYPSIN_DOM"/>
    <property type="match status" value="1"/>
</dbReference>
<proteinExistence type="predicted"/>
<dbReference type="InterPro" id="IPR043504">
    <property type="entry name" value="Peptidase_S1_PA_chymotrypsin"/>
</dbReference>
<protein>
    <recommendedName>
        <fullName evidence="3">Peptidase S1 domain-containing protein</fullName>
    </recommendedName>
</protein>
<dbReference type="SMART" id="SM00020">
    <property type="entry name" value="Tryp_SPc"/>
    <property type="match status" value="1"/>
</dbReference>
<dbReference type="GO" id="GO:0004252">
    <property type="term" value="F:serine-type endopeptidase activity"/>
    <property type="evidence" value="ECO:0007669"/>
    <property type="project" value="InterPro"/>
</dbReference>
<reference evidence="4 5" key="1">
    <citation type="journal article" date="2011" name="Science">
        <title>The ecoresponsive genome of Daphnia pulex.</title>
        <authorList>
            <person name="Colbourne J.K."/>
            <person name="Pfrender M.E."/>
            <person name="Gilbert D."/>
            <person name="Thomas W.K."/>
            <person name="Tucker A."/>
            <person name="Oakley T.H."/>
            <person name="Tokishita S."/>
            <person name="Aerts A."/>
            <person name="Arnold G.J."/>
            <person name="Basu M.K."/>
            <person name="Bauer D.J."/>
            <person name="Caceres C.E."/>
            <person name="Carmel L."/>
            <person name="Casola C."/>
            <person name="Choi J.H."/>
            <person name="Detter J.C."/>
            <person name="Dong Q."/>
            <person name="Dusheyko S."/>
            <person name="Eads B.D."/>
            <person name="Frohlich T."/>
            <person name="Geiler-Samerotte K.A."/>
            <person name="Gerlach D."/>
            <person name="Hatcher P."/>
            <person name="Jogdeo S."/>
            <person name="Krijgsveld J."/>
            <person name="Kriventseva E.V."/>
            <person name="Kultz D."/>
            <person name="Laforsch C."/>
            <person name="Lindquist E."/>
            <person name="Lopez J."/>
            <person name="Manak J.R."/>
            <person name="Muller J."/>
            <person name="Pangilinan J."/>
            <person name="Patwardhan R.P."/>
            <person name="Pitluck S."/>
            <person name="Pritham E.J."/>
            <person name="Rechtsteiner A."/>
            <person name="Rho M."/>
            <person name="Rogozin I.B."/>
            <person name="Sakarya O."/>
            <person name="Salamov A."/>
            <person name="Schaack S."/>
            <person name="Shapiro H."/>
            <person name="Shiga Y."/>
            <person name="Skalitzky C."/>
            <person name="Smith Z."/>
            <person name="Souvorov A."/>
            <person name="Sung W."/>
            <person name="Tang Z."/>
            <person name="Tsuchiya D."/>
            <person name="Tu H."/>
            <person name="Vos H."/>
            <person name="Wang M."/>
            <person name="Wolf Y.I."/>
            <person name="Yamagata H."/>
            <person name="Yamada T."/>
            <person name="Ye Y."/>
            <person name="Shaw J.R."/>
            <person name="Andrews J."/>
            <person name="Crease T.J."/>
            <person name="Tang H."/>
            <person name="Lucas S.M."/>
            <person name="Robertson H.M."/>
            <person name="Bork P."/>
            <person name="Koonin E.V."/>
            <person name="Zdobnov E.M."/>
            <person name="Grigoriev I.V."/>
            <person name="Lynch M."/>
            <person name="Boore J.L."/>
        </authorList>
    </citation>
    <scope>NUCLEOTIDE SEQUENCE [LARGE SCALE GENOMIC DNA]</scope>
</reference>
<dbReference type="FunCoup" id="E9GGI8">
    <property type="interactions" value="79"/>
</dbReference>
<dbReference type="InterPro" id="IPR001314">
    <property type="entry name" value="Peptidase_S1A"/>
</dbReference>
<keyword evidence="5" id="KW-1185">Reference proteome</keyword>
<accession>E9GGI8</accession>
<feature type="domain" description="Peptidase S1" evidence="3">
    <location>
        <begin position="26"/>
        <end position="260"/>
    </location>
</feature>
<keyword evidence="1" id="KW-1015">Disulfide bond</keyword>
<dbReference type="Proteomes" id="UP000000305">
    <property type="component" value="Unassembled WGS sequence"/>
</dbReference>